<dbReference type="EMBL" id="JACBZM010000001">
    <property type="protein sequence ID" value="NYI45730.1"/>
    <property type="molecule type" value="Genomic_DNA"/>
</dbReference>
<gene>
    <name evidence="6" type="ORF">BJ993_002810</name>
</gene>
<dbReference type="InterPro" id="IPR037171">
    <property type="entry name" value="NagB/RpiA_transferase-like"/>
</dbReference>
<evidence type="ECO:0000313" key="6">
    <source>
        <dbReference type="EMBL" id="NYI45730.1"/>
    </source>
</evidence>
<protein>
    <recommendedName>
        <fullName evidence="5">5-formyltetrahydrofolate cyclo-ligase</fullName>
        <ecNumber evidence="5">6.3.3.2</ecNumber>
    </recommendedName>
</protein>
<evidence type="ECO:0000256" key="4">
    <source>
        <dbReference type="PIRSR" id="PIRSR006806-1"/>
    </source>
</evidence>
<comment type="caution">
    <text evidence="6">The sequence shown here is derived from an EMBL/GenBank/DDBJ whole genome shotgun (WGS) entry which is preliminary data.</text>
</comment>
<dbReference type="PIRSF" id="PIRSF006806">
    <property type="entry name" value="FTHF_cligase"/>
    <property type="match status" value="1"/>
</dbReference>
<keyword evidence="5" id="KW-0460">Magnesium</keyword>
<comment type="cofactor">
    <cofactor evidence="5">
        <name>Mg(2+)</name>
        <dbReference type="ChEBI" id="CHEBI:18420"/>
    </cofactor>
</comment>
<evidence type="ECO:0000256" key="5">
    <source>
        <dbReference type="RuleBase" id="RU361279"/>
    </source>
</evidence>
<keyword evidence="3 4" id="KW-0067">ATP-binding</keyword>
<keyword evidence="2 4" id="KW-0547">Nucleotide-binding</keyword>
<dbReference type="AlphaFoldDB" id="A0A7Y9ZKS9"/>
<sequence length="197" mass="20375">MMDGQTGHGAISKLAVRDQLLTARRRRPLAEVGAAARAIADALLDAPEVRRAASVACYVSVGGEPGTTELLDRLVAAGKRVVLPVLLPDNDLDWAPYTGPGSLAPARRGLLEPVTTPLGVEAVATCDAVLVPGLAVGADGLRLGRGGGSYDRALGRVPVGTFTCVLLYDDERLPVVPAEPHDRPVSAAATPSGITRF</sequence>
<keyword evidence="5" id="KW-0479">Metal-binding</keyword>
<dbReference type="InterPro" id="IPR002698">
    <property type="entry name" value="FTHF_cligase"/>
</dbReference>
<organism evidence="6 7">
    <name type="scientific">Nocardioides aromaticivorans</name>
    <dbReference type="NCBI Taxonomy" id="200618"/>
    <lineage>
        <taxon>Bacteria</taxon>
        <taxon>Bacillati</taxon>
        <taxon>Actinomycetota</taxon>
        <taxon>Actinomycetes</taxon>
        <taxon>Propionibacteriales</taxon>
        <taxon>Nocardioidaceae</taxon>
        <taxon>Nocardioides</taxon>
    </lineage>
</organism>
<accession>A0A7Y9ZKS9</accession>
<evidence type="ECO:0000256" key="1">
    <source>
        <dbReference type="ARBA" id="ARBA00010638"/>
    </source>
</evidence>
<comment type="similarity">
    <text evidence="1 5">Belongs to the 5-formyltetrahydrofolate cyclo-ligase family.</text>
</comment>
<dbReference type="GO" id="GO:0009396">
    <property type="term" value="P:folic acid-containing compound biosynthetic process"/>
    <property type="evidence" value="ECO:0007669"/>
    <property type="project" value="TreeGrafter"/>
</dbReference>
<dbReference type="Gene3D" id="3.40.50.10420">
    <property type="entry name" value="NagB/RpiA/CoA transferase-like"/>
    <property type="match status" value="1"/>
</dbReference>
<dbReference type="NCBIfam" id="TIGR02727">
    <property type="entry name" value="MTHFS_bact"/>
    <property type="match status" value="1"/>
</dbReference>
<reference evidence="6 7" key="1">
    <citation type="submission" date="2020-07" db="EMBL/GenBank/DDBJ databases">
        <title>Sequencing the genomes of 1000 actinobacteria strains.</title>
        <authorList>
            <person name="Klenk H.-P."/>
        </authorList>
    </citation>
    <scope>NUCLEOTIDE SEQUENCE [LARGE SCALE GENOMIC DNA]</scope>
    <source>
        <strain evidence="6 7">DSM 15131</strain>
    </source>
</reference>
<name>A0A7Y9ZKS9_9ACTN</name>
<dbReference type="GO" id="GO:0005524">
    <property type="term" value="F:ATP binding"/>
    <property type="evidence" value="ECO:0007669"/>
    <property type="project" value="UniProtKB-KW"/>
</dbReference>
<proteinExistence type="inferred from homology"/>
<feature type="binding site" evidence="4">
    <location>
        <position position="64"/>
    </location>
    <ligand>
        <name>substrate</name>
    </ligand>
</feature>
<evidence type="ECO:0000256" key="3">
    <source>
        <dbReference type="ARBA" id="ARBA00022840"/>
    </source>
</evidence>
<dbReference type="Proteomes" id="UP000562045">
    <property type="component" value="Unassembled WGS sequence"/>
</dbReference>
<dbReference type="GO" id="GO:0035999">
    <property type="term" value="P:tetrahydrofolate interconversion"/>
    <property type="evidence" value="ECO:0007669"/>
    <property type="project" value="TreeGrafter"/>
</dbReference>
<dbReference type="PANTHER" id="PTHR23407">
    <property type="entry name" value="ATPASE INHIBITOR/5-FORMYLTETRAHYDROFOLATE CYCLO-LIGASE"/>
    <property type="match status" value="1"/>
</dbReference>
<feature type="binding site" evidence="4">
    <location>
        <position position="59"/>
    </location>
    <ligand>
        <name>substrate</name>
    </ligand>
</feature>
<dbReference type="InterPro" id="IPR024185">
    <property type="entry name" value="FTHF_cligase-like_sf"/>
</dbReference>
<dbReference type="PANTHER" id="PTHR23407:SF1">
    <property type="entry name" value="5-FORMYLTETRAHYDROFOLATE CYCLO-LIGASE"/>
    <property type="match status" value="1"/>
</dbReference>
<dbReference type="EC" id="6.3.3.2" evidence="5"/>
<dbReference type="SUPFAM" id="SSF100950">
    <property type="entry name" value="NagB/RpiA/CoA transferase-like"/>
    <property type="match status" value="1"/>
</dbReference>
<comment type="catalytic activity">
    <reaction evidence="5">
        <text>(6S)-5-formyl-5,6,7,8-tetrahydrofolate + ATP = (6R)-5,10-methenyltetrahydrofolate + ADP + phosphate</text>
        <dbReference type="Rhea" id="RHEA:10488"/>
        <dbReference type="ChEBI" id="CHEBI:30616"/>
        <dbReference type="ChEBI" id="CHEBI:43474"/>
        <dbReference type="ChEBI" id="CHEBI:57455"/>
        <dbReference type="ChEBI" id="CHEBI:57457"/>
        <dbReference type="ChEBI" id="CHEBI:456216"/>
        <dbReference type="EC" id="6.3.3.2"/>
    </reaction>
</comment>
<dbReference type="Pfam" id="PF01812">
    <property type="entry name" value="5-FTHF_cyc-lig"/>
    <property type="match status" value="1"/>
</dbReference>
<feature type="binding site" evidence="4">
    <location>
        <begin position="142"/>
        <end position="150"/>
    </location>
    <ligand>
        <name>ATP</name>
        <dbReference type="ChEBI" id="CHEBI:30616"/>
    </ligand>
</feature>
<dbReference type="GO" id="GO:0030272">
    <property type="term" value="F:5-formyltetrahydrofolate cyclo-ligase activity"/>
    <property type="evidence" value="ECO:0007669"/>
    <property type="project" value="UniProtKB-EC"/>
</dbReference>
<dbReference type="GO" id="GO:0046872">
    <property type="term" value="F:metal ion binding"/>
    <property type="evidence" value="ECO:0007669"/>
    <property type="project" value="UniProtKB-KW"/>
</dbReference>
<keyword evidence="6" id="KW-0436">Ligase</keyword>
<feature type="binding site" evidence="4">
    <location>
        <begin position="13"/>
        <end position="17"/>
    </location>
    <ligand>
        <name>ATP</name>
        <dbReference type="ChEBI" id="CHEBI:30616"/>
    </ligand>
</feature>
<evidence type="ECO:0000256" key="2">
    <source>
        <dbReference type="ARBA" id="ARBA00022741"/>
    </source>
</evidence>
<evidence type="ECO:0000313" key="7">
    <source>
        <dbReference type="Proteomes" id="UP000562045"/>
    </source>
</evidence>